<keyword evidence="1" id="KW-0812">Transmembrane</keyword>
<evidence type="ECO:0000256" key="1">
    <source>
        <dbReference type="SAM" id="Phobius"/>
    </source>
</evidence>
<feature type="transmembrane region" description="Helical" evidence="1">
    <location>
        <begin position="80"/>
        <end position="103"/>
    </location>
</feature>
<dbReference type="OrthoDB" id="1748420at2759"/>
<gene>
    <name evidence="2" type="ORF">GOBAR_AA02404</name>
</gene>
<keyword evidence="1" id="KW-0472">Membrane</keyword>
<accession>A0A2P5YRH2</accession>
<evidence type="ECO:0000313" key="3">
    <source>
        <dbReference type="Proteomes" id="UP000239757"/>
    </source>
</evidence>
<dbReference type="AlphaFoldDB" id="A0A2P5YRH2"/>
<feature type="transmembrane region" description="Helical" evidence="1">
    <location>
        <begin position="50"/>
        <end position="73"/>
    </location>
</feature>
<proteinExistence type="predicted"/>
<name>A0A2P5YRH2_GOSBA</name>
<dbReference type="Proteomes" id="UP000239757">
    <property type="component" value="Unassembled WGS sequence"/>
</dbReference>
<evidence type="ECO:0000313" key="2">
    <source>
        <dbReference type="EMBL" id="PPS18185.1"/>
    </source>
</evidence>
<protein>
    <submittedName>
        <fullName evidence="2">Uncharacterized protein</fullName>
    </submittedName>
</protein>
<organism evidence="2 3">
    <name type="scientific">Gossypium barbadense</name>
    <name type="common">Sea Island cotton</name>
    <name type="synonym">Hibiscus barbadensis</name>
    <dbReference type="NCBI Taxonomy" id="3634"/>
    <lineage>
        <taxon>Eukaryota</taxon>
        <taxon>Viridiplantae</taxon>
        <taxon>Streptophyta</taxon>
        <taxon>Embryophyta</taxon>
        <taxon>Tracheophyta</taxon>
        <taxon>Spermatophyta</taxon>
        <taxon>Magnoliopsida</taxon>
        <taxon>eudicotyledons</taxon>
        <taxon>Gunneridae</taxon>
        <taxon>Pentapetalae</taxon>
        <taxon>rosids</taxon>
        <taxon>malvids</taxon>
        <taxon>Malvales</taxon>
        <taxon>Malvaceae</taxon>
        <taxon>Malvoideae</taxon>
        <taxon>Gossypium</taxon>
    </lineage>
</organism>
<reference evidence="2 3" key="1">
    <citation type="submission" date="2015-01" db="EMBL/GenBank/DDBJ databases">
        <title>Genome of allotetraploid Gossypium barbadense reveals genomic plasticity and fiber elongation in cotton evolution.</title>
        <authorList>
            <person name="Chen X."/>
            <person name="Liu X."/>
            <person name="Zhao B."/>
            <person name="Zheng H."/>
            <person name="Hu Y."/>
            <person name="Lu G."/>
            <person name="Yang C."/>
            <person name="Chen J."/>
            <person name="Shan C."/>
            <person name="Zhang L."/>
            <person name="Zhou Y."/>
            <person name="Wang L."/>
            <person name="Guo W."/>
            <person name="Bai Y."/>
            <person name="Ruan J."/>
            <person name="Shangguan X."/>
            <person name="Mao Y."/>
            <person name="Jiang J."/>
            <person name="Zhu Y."/>
            <person name="Lei J."/>
            <person name="Kang H."/>
            <person name="Chen S."/>
            <person name="He X."/>
            <person name="Wang R."/>
            <person name="Wang Y."/>
            <person name="Chen J."/>
            <person name="Wang L."/>
            <person name="Yu S."/>
            <person name="Wang B."/>
            <person name="Wei J."/>
            <person name="Song S."/>
            <person name="Lu X."/>
            <person name="Gao Z."/>
            <person name="Gu W."/>
            <person name="Deng X."/>
            <person name="Ma D."/>
            <person name="Wang S."/>
            <person name="Liang W."/>
            <person name="Fang L."/>
            <person name="Cai C."/>
            <person name="Zhu X."/>
            <person name="Zhou B."/>
            <person name="Zhang Y."/>
            <person name="Chen Z."/>
            <person name="Xu S."/>
            <person name="Zhu R."/>
            <person name="Wang S."/>
            <person name="Zhang T."/>
            <person name="Zhao G."/>
        </authorList>
    </citation>
    <scope>NUCLEOTIDE SEQUENCE [LARGE SCALE GENOMIC DNA]</scope>
    <source>
        <strain evidence="3">cv. Xinhai21</strain>
        <tissue evidence="2">Leaf</tissue>
    </source>
</reference>
<sequence>MASMGILIQTTGLLYVFPYSLTASLSMRIGQELGAEAPVQGKLYTCEPEVLALTYIVLPILGFCELVSIFAAFKFKMGFLGLWFGFAVAQVTCMCMVICTLVFTGCKHQGKRAKELT</sequence>
<keyword evidence="1" id="KW-1133">Transmembrane helix</keyword>
<dbReference type="EMBL" id="KZ662861">
    <property type="protein sequence ID" value="PPS18185.1"/>
    <property type="molecule type" value="Genomic_DNA"/>
</dbReference>